<dbReference type="RefSeq" id="WP_025076370.1">
    <property type="nucleotide sequence ID" value="NZ_FQVD01000002.1"/>
</dbReference>
<dbReference type="InterPro" id="IPR032509">
    <property type="entry name" value="DUF4973"/>
</dbReference>
<feature type="domain" description="DUF4973" evidence="2">
    <location>
        <begin position="24"/>
        <end position="154"/>
    </location>
</feature>
<dbReference type="Pfam" id="PF14274">
    <property type="entry name" value="BT_3044-like_C"/>
    <property type="match status" value="1"/>
</dbReference>
<dbReference type="Pfam" id="PF16343">
    <property type="entry name" value="DUF4973"/>
    <property type="match status" value="1"/>
</dbReference>
<gene>
    <name evidence="3" type="ORF">SAMN05444349_10257</name>
</gene>
<sequence>MKKKYILGVMLGACALFSSCNDEWKDELYREMVSLKAPLNAQGVHDIYVRYHADGSGSFHLPVIVSGSKDNARNINVKISVDNDTLEDFNQQKYSARRDLWYRQLPEQFYSFPMGGVCNIPAGKNTMTYDIDFDLRGLDLNEKWVLPLTIEEDPSYALNVRKGYYKALLNLRLFNEYSGSYASNSVSVYIGDNTSDPATVATRELRVLDDKTVFFYAGTWWEEDIDRNKYKVGVRFLEGTKDENGVETGPLEVFAVDPANPTDIQPYGNCYYRRSVEQHATLPHIEKRTTTIYLNYYYTDVSSDPENPIRYRATGSMGTQRSFNTLIPDEDQAIQW</sequence>
<dbReference type="Gene3D" id="2.40.128.440">
    <property type="entry name" value="Uncharacterised protein PF14274, DUF4361"/>
    <property type="match status" value="1"/>
</dbReference>
<dbReference type="EMBL" id="FQVD01000002">
    <property type="protein sequence ID" value="SHE41258.1"/>
    <property type="molecule type" value="Genomic_DNA"/>
</dbReference>
<dbReference type="AlphaFoldDB" id="A0A1M4TA67"/>
<proteinExistence type="predicted"/>
<keyword evidence="4" id="KW-1185">Reference proteome</keyword>
<reference evidence="3 4" key="1">
    <citation type="submission" date="2016-11" db="EMBL/GenBank/DDBJ databases">
        <authorList>
            <person name="Jaros S."/>
            <person name="Januszkiewicz K."/>
            <person name="Wedrychowicz H."/>
        </authorList>
    </citation>
    <scope>NUCLEOTIDE SEQUENCE [LARGE SCALE GENOMIC DNA]</scope>
    <source>
        <strain evidence="3 4">DSM 26883</strain>
    </source>
</reference>
<name>A0A1M4TA67_9BACE</name>
<dbReference type="OrthoDB" id="628107at2"/>
<evidence type="ECO:0008006" key="5">
    <source>
        <dbReference type="Google" id="ProtNLM"/>
    </source>
</evidence>
<dbReference type="STRING" id="871325.SAMN05444349_10257"/>
<evidence type="ECO:0000259" key="1">
    <source>
        <dbReference type="Pfam" id="PF14274"/>
    </source>
</evidence>
<dbReference type="Gene3D" id="2.60.40.1740">
    <property type="entry name" value="hypothetical protein (bacova_03559)"/>
    <property type="match status" value="1"/>
</dbReference>
<evidence type="ECO:0000313" key="3">
    <source>
        <dbReference type="EMBL" id="SHE41258.1"/>
    </source>
</evidence>
<accession>A0A1M4TA67</accession>
<organism evidence="3 4">
    <name type="scientific">Bacteroides faecichinchillae</name>
    <dbReference type="NCBI Taxonomy" id="871325"/>
    <lineage>
        <taxon>Bacteria</taxon>
        <taxon>Pseudomonadati</taxon>
        <taxon>Bacteroidota</taxon>
        <taxon>Bacteroidia</taxon>
        <taxon>Bacteroidales</taxon>
        <taxon>Bacteroidaceae</taxon>
        <taxon>Bacteroides</taxon>
    </lineage>
</organism>
<dbReference type="PROSITE" id="PS51257">
    <property type="entry name" value="PROKAR_LIPOPROTEIN"/>
    <property type="match status" value="1"/>
</dbReference>
<protein>
    <recommendedName>
        <fullName evidence="5">DUF4973 domain-containing protein</fullName>
    </recommendedName>
</protein>
<dbReference type="InterPro" id="IPR025371">
    <property type="entry name" value="BT_3044-like_C"/>
</dbReference>
<evidence type="ECO:0000313" key="4">
    <source>
        <dbReference type="Proteomes" id="UP000184436"/>
    </source>
</evidence>
<dbReference type="Proteomes" id="UP000184436">
    <property type="component" value="Unassembled WGS sequence"/>
</dbReference>
<feature type="domain" description="BT-3044-like C-terminal" evidence="1">
    <location>
        <begin position="166"/>
        <end position="317"/>
    </location>
</feature>
<evidence type="ECO:0000259" key="2">
    <source>
        <dbReference type="Pfam" id="PF16343"/>
    </source>
</evidence>